<keyword evidence="5" id="KW-0902">Two-component regulatory system</keyword>
<proteinExistence type="predicted"/>
<feature type="transmembrane region" description="Helical" evidence="7">
    <location>
        <begin position="29"/>
        <end position="47"/>
    </location>
</feature>
<dbReference type="InterPro" id="IPR003594">
    <property type="entry name" value="HATPase_dom"/>
</dbReference>
<dbReference type="PRINTS" id="PR00344">
    <property type="entry name" value="BCTRLSENSOR"/>
</dbReference>
<dbReference type="KEGG" id="nfl:COO91_10889"/>
<gene>
    <name evidence="9" type="ORF">COO91_10889</name>
</gene>
<accession>A0A2K8TAG4</accession>
<keyword evidence="6" id="KW-0175">Coiled coil</keyword>
<evidence type="ECO:0000256" key="6">
    <source>
        <dbReference type="SAM" id="Coils"/>
    </source>
</evidence>
<dbReference type="GO" id="GO:0000155">
    <property type="term" value="F:phosphorelay sensor kinase activity"/>
    <property type="evidence" value="ECO:0007669"/>
    <property type="project" value="InterPro"/>
</dbReference>
<keyword evidence="7" id="KW-0812">Transmembrane</keyword>
<evidence type="ECO:0000313" key="10">
    <source>
        <dbReference type="Proteomes" id="UP000232003"/>
    </source>
</evidence>
<evidence type="ECO:0000259" key="8">
    <source>
        <dbReference type="PROSITE" id="PS50109"/>
    </source>
</evidence>
<dbReference type="Proteomes" id="UP000232003">
    <property type="component" value="Plasmid pNFSY08"/>
</dbReference>
<evidence type="ECO:0000256" key="3">
    <source>
        <dbReference type="ARBA" id="ARBA00022553"/>
    </source>
</evidence>
<dbReference type="PANTHER" id="PTHR43065">
    <property type="entry name" value="SENSOR HISTIDINE KINASE"/>
    <property type="match status" value="1"/>
</dbReference>
<dbReference type="SUPFAM" id="SSF55874">
    <property type="entry name" value="ATPase domain of HSP90 chaperone/DNA topoisomerase II/histidine kinase"/>
    <property type="match status" value="1"/>
</dbReference>
<feature type="domain" description="Histidine kinase" evidence="8">
    <location>
        <begin position="340"/>
        <end position="597"/>
    </location>
</feature>
<evidence type="ECO:0000256" key="2">
    <source>
        <dbReference type="ARBA" id="ARBA00012438"/>
    </source>
</evidence>
<dbReference type="InterPro" id="IPR005467">
    <property type="entry name" value="His_kinase_dom"/>
</dbReference>
<keyword evidence="9" id="KW-0723">Serine/threonine-protein kinase</keyword>
<evidence type="ECO:0000256" key="7">
    <source>
        <dbReference type="SAM" id="Phobius"/>
    </source>
</evidence>
<dbReference type="PANTHER" id="PTHR43065:SF50">
    <property type="entry name" value="HISTIDINE KINASE"/>
    <property type="match status" value="1"/>
</dbReference>
<dbReference type="CDD" id="cd00082">
    <property type="entry name" value="HisKA"/>
    <property type="match status" value="1"/>
</dbReference>
<dbReference type="SMART" id="SM00065">
    <property type="entry name" value="GAF"/>
    <property type="match status" value="1"/>
</dbReference>
<dbReference type="InterPro" id="IPR003018">
    <property type="entry name" value="GAF"/>
</dbReference>
<dbReference type="InterPro" id="IPR029016">
    <property type="entry name" value="GAF-like_dom_sf"/>
</dbReference>
<dbReference type="PROSITE" id="PS50109">
    <property type="entry name" value="HIS_KIN"/>
    <property type="match status" value="1"/>
</dbReference>
<protein>
    <recommendedName>
        <fullName evidence="2">histidine kinase</fullName>
        <ecNumber evidence="2">2.7.13.3</ecNumber>
    </recommendedName>
</protein>
<dbReference type="Pfam" id="PF01590">
    <property type="entry name" value="GAF"/>
    <property type="match status" value="1"/>
</dbReference>
<dbReference type="InterPro" id="IPR036890">
    <property type="entry name" value="HATPase_C_sf"/>
</dbReference>
<evidence type="ECO:0000256" key="5">
    <source>
        <dbReference type="ARBA" id="ARBA00023012"/>
    </source>
</evidence>
<evidence type="ECO:0000256" key="4">
    <source>
        <dbReference type="ARBA" id="ARBA00022777"/>
    </source>
</evidence>
<dbReference type="SMART" id="SM00388">
    <property type="entry name" value="HisKA"/>
    <property type="match status" value="1"/>
</dbReference>
<dbReference type="Gene3D" id="3.30.450.40">
    <property type="match status" value="1"/>
</dbReference>
<sequence>MSRRNVAFFSTIHALALLAPWYFSWSALGVAGALYWLFGSIGICLGYHRLLTHRSFQVPKALEYAFTGFRYRYQKWEATGKVQQLDEQYSQLFTNTVAKVNGRGTITKQIQDISEAKTQTLDISTAIKASQALSSEMELNRLLEKIMTIAIENAGAQMGYLLVKRENQWVIEAEGSIDRDRVTVRSSSLFQVKHKLPVLLINYVERTKENLVLDDASHTERFMSDNYIVANQPKSILCLPFSDQGKLTGVLYLENNLTTGVFTAERLEVLNLLTSQVSISIENARLYTNLHIYSQELEISETEAREKAKQLEHTLDELKLTQSQMVQSEKMSSLGQLVAGVAHEINNPVSFIYGNLTYVNNYVKDLMSIVQLYQQQNQNLPPKVQNEIDAVDLDFLMEDLPKLLASMRVGTDRIRQIVLSLRNFSRLDEAEVKGVDIHEGIDSTLMILQNRLKPEPNSPGIQVIQEYGNLPPVECYPGQLNQVFMNLIANSIDSLEEFNKYRTYADIARQPSIITIRTTVEGDFAVIRIADNGSGISENVLPQLFTPFFTTKPVGKGTGLGLSISYQIVTKKHRGQLECVPVLGQGAEFMISIPLARQGEQ</sequence>
<evidence type="ECO:0000313" key="9">
    <source>
        <dbReference type="EMBL" id="AUB44651.1"/>
    </source>
</evidence>
<name>A0A2K8TAG4_9NOSO</name>
<dbReference type="EC" id="2.7.13.3" evidence="2"/>
<dbReference type="AlphaFoldDB" id="A0A2K8TAG4"/>
<comment type="catalytic activity">
    <reaction evidence="1">
        <text>ATP + protein L-histidine = ADP + protein N-phospho-L-histidine.</text>
        <dbReference type="EC" id="2.7.13.3"/>
    </reaction>
</comment>
<feature type="coiled-coil region" evidence="6">
    <location>
        <begin position="294"/>
        <end position="321"/>
    </location>
</feature>
<dbReference type="InterPro" id="IPR036097">
    <property type="entry name" value="HisK_dim/P_sf"/>
</dbReference>
<dbReference type="SUPFAM" id="SSF47384">
    <property type="entry name" value="Homodimeric domain of signal transducing histidine kinase"/>
    <property type="match status" value="1"/>
</dbReference>
<keyword evidence="3" id="KW-0597">Phosphoprotein</keyword>
<keyword evidence="10" id="KW-1185">Reference proteome</keyword>
<dbReference type="EMBL" id="CP024793">
    <property type="protein sequence ID" value="AUB44651.1"/>
    <property type="molecule type" value="Genomic_DNA"/>
</dbReference>
<keyword evidence="9" id="KW-0614">Plasmid</keyword>
<dbReference type="Pfam" id="PF02518">
    <property type="entry name" value="HATPase_c"/>
    <property type="match status" value="1"/>
</dbReference>
<keyword evidence="4 9" id="KW-0808">Transferase</keyword>
<dbReference type="SMART" id="SM00387">
    <property type="entry name" value="HATPase_c"/>
    <property type="match status" value="1"/>
</dbReference>
<dbReference type="Gene3D" id="1.10.287.130">
    <property type="match status" value="1"/>
</dbReference>
<keyword evidence="4 9" id="KW-0418">Kinase</keyword>
<dbReference type="InterPro" id="IPR004358">
    <property type="entry name" value="Sig_transdc_His_kin-like_C"/>
</dbReference>
<dbReference type="Gene3D" id="3.30.565.10">
    <property type="entry name" value="Histidine kinase-like ATPase, C-terminal domain"/>
    <property type="match status" value="1"/>
</dbReference>
<dbReference type="SUPFAM" id="SSF55781">
    <property type="entry name" value="GAF domain-like"/>
    <property type="match status" value="1"/>
</dbReference>
<geneLocation type="plasmid" evidence="10">
    <name>pnfsy08</name>
</geneLocation>
<dbReference type="GO" id="GO:0004674">
    <property type="term" value="F:protein serine/threonine kinase activity"/>
    <property type="evidence" value="ECO:0007669"/>
    <property type="project" value="UniProtKB-KW"/>
</dbReference>
<dbReference type="InterPro" id="IPR003661">
    <property type="entry name" value="HisK_dim/P_dom"/>
</dbReference>
<organism evidence="9 10">
    <name type="scientific">Nostoc flagelliforme CCNUN1</name>
    <dbReference type="NCBI Taxonomy" id="2038116"/>
    <lineage>
        <taxon>Bacteria</taxon>
        <taxon>Bacillati</taxon>
        <taxon>Cyanobacteriota</taxon>
        <taxon>Cyanophyceae</taxon>
        <taxon>Nostocales</taxon>
        <taxon>Nostocaceae</taxon>
        <taxon>Nostoc</taxon>
    </lineage>
</organism>
<keyword evidence="7" id="KW-1133">Transmembrane helix</keyword>
<evidence type="ECO:0000256" key="1">
    <source>
        <dbReference type="ARBA" id="ARBA00000085"/>
    </source>
</evidence>
<reference evidence="9 10" key="1">
    <citation type="submission" date="2017-11" db="EMBL/GenBank/DDBJ databases">
        <title>Complete genome of a free-living desiccation-tolerant cyanobacterium and its photosynthetic adaptation to extreme terrestrial habitat.</title>
        <authorList>
            <person name="Shang J."/>
        </authorList>
    </citation>
    <scope>NUCLEOTIDE SEQUENCE [LARGE SCALE GENOMIC DNA]</scope>
    <source>
        <strain evidence="9 10">CCNUN1</strain>
        <plasmid evidence="10">pnfsy08</plasmid>
    </source>
</reference>
<keyword evidence="7" id="KW-0472">Membrane</keyword>